<dbReference type="EMBL" id="BAAAYK010000002">
    <property type="protein sequence ID" value="GAA3352252.1"/>
    <property type="molecule type" value="Genomic_DNA"/>
</dbReference>
<proteinExistence type="predicted"/>
<dbReference type="EMBL" id="BAAAYK010000011">
    <property type="protein sequence ID" value="GAA3353022.1"/>
    <property type="molecule type" value="Genomic_DNA"/>
</dbReference>
<dbReference type="EMBL" id="BAAAYK010000004">
    <property type="protein sequence ID" value="GAA3352469.1"/>
    <property type="molecule type" value="Genomic_DNA"/>
</dbReference>
<dbReference type="EMBL" id="BAAAYK010000002">
    <property type="protein sequence ID" value="GAA3352218.1"/>
    <property type="molecule type" value="Genomic_DNA"/>
</dbReference>
<reference evidence="13" key="3">
    <citation type="submission" date="2023-12" db="EMBL/GenBank/DDBJ databases">
        <authorList>
            <person name="Sun Q."/>
            <person name="Inoue M."/>
        </authorList>
    </citation>
    <scope>NUCLEOTIDE SEQUENCE</scope>
    <source>
        <strain evidence="13">JCM 9687</strain>
    </source>
</reference>
<dbReference type="EMBL" id="BAAAYK010000006">
    <property type="protein sequence ID" value="GAA3352648.1"/>
    <property type="molecule type" value="Genomic_DNA"/>
</dbReference>
<evidence type="ECO:0000313" key="5">
    <source>
        <dbReference type="EMBL" id="GAA3352252.1"/>
    </source>
</evidence>
<evidence type="ECO:0000313" key="11">
    <source>
        <dbReference type="EMBL" id="GAA3352678.1"/>
    </source>
</evidence>
<evidence type="ECO:0000313" key="10">
    <source>
        <dbReference type="EMBL" id="GAA3352648.1"/>
    </source>
</evidence>
<dbReference type="EMBL" id="BAAAYK010000002">
    <property type="protein sequence ID" value="GAA3352185.1"/>
    <property type="molecule type" value="Genomic_DNA"/>
</dbReference>
<dbReference type="EMBL" id="BAAAYK010000006">
    <property type="protein sequence ID" value="GAA3352615.1"/>
    <property type="molecule type" value="Genomic_DNA"/>
</dbReference>
<accession>A0ABP6RGN1</accession>
<dbReference type="EMBL" id="BAAAYK010000011">
    <property type="protein sequence ID" value="GAA3353153.1"/>
    <property type="molecule type" value="Genomic_DNA"/>
</dbReference>
<dbReference type="Proteomes" id="UP001500483">
    <property type="component" value="Unassembled WGS sequence"/>
</dbReference>
<gene>
    <name evidence="1" type="ORF">GCM10020366_00470</name>
    <name evidence="2" type="ORF">GCM10020366_00740</name>
    <name evidence="3" type="ORF">GCM10020366_00920</name>
    <name evidence="4" type="ORF">GCM10020366_01080</name>
    <name evidence="5" type="ORF">GCM10020366_01240</name>
    <name evidence="6" type="ORF">GCM10020366_01400</name>
    <name evidence="7" type="ORF">GCM10020366_01550</name>
    <name evidence="8" type="ORF">GCM10020366_02240</name>
    <name evidence="9" type="ORF">GCM10020366_02920</name>
    <name evidence="10" type="ORF">GCM10020366_03080</name>
    <name evidence="11" type="ORF">GCM10020366_03240</name>
    <name evidence="12" type="ORF">GCM10020366_03400</name>
    <name evidence="13" type="ORF">GCM10020366_03670</name>
    <name evidence="14" type="ORF">GCM10020366_03830</name>
    <name evidence="15" type="ORF">GCM10020366_04840</name>
    <name evidence="16" type="ORF">GCM10020366_05010</name>
    <name evidence="17" type="ORF">GCM10020366_05160</name>
    <name evidence="18" type="ORF">GCM10020366_05320</name>
    <name evidence="19" type="ORF">GCM10020366_05480</name>
    <name evidence="20" type="ORF">GCM10020366_05640</name>
    <name evidence="21" type="ORF">GCM10020366_62550</name>
    <name evidence="22" type="ORF">GCM10020366_69500</name>
</gene>
<evidence type="ECO:0000313" key="20">
    <source>
        <dbReference type="EMBL" id="GAA3353185.1"/>
    </source>
</evidence>
<evidence type="ECO:0000313" key="1">
    <source>
        <dbReference type="EMBL" id="GAA3352136.1"/>
    </source>
</evidence>
<dbReference type="EMBL" id="BAAAYK010000011">
    <property type="protein sequence ID" value="GAA3353057.1"/>
    <property type="molecule type" value="Genomic_DNA"/>
</dbReference>
<evidence type="ECO:0000313" key="22">
    <source>
        <dbReference type="EMBL" id="GAA3366271.1"/>
    </source>
</evidence>
<evidence type="ECO:0000313" key="3">
    <source>
        <dbReference type="EMBL" id="GAA3352185.1"/>
    </source>
</evidence>
<evidence type="ECO:0000313" key="12">
    <source>
        <dbReference type="EMBL" id="GAA3352710.1"/>
    </source>
</evidence>
<comment type="caution">
    <text evidence="13">The sequence shown here is derived from an EMBL/GenBank/DDBJ whole genome shotgun (WGS) entry which is preliminary data.</text>
</comment>
<keyword evidence="23" id="KW-1185">Reference proteome</keyword>
<reference evidence="13" key="1">
    <citation type="journal article" date="2014" name="Int. J. Syst. Evol. Microbiol.">
        <title>Complete genome of a new Firmicutes species belonging to the dominant human colonic microbiota ('Ruminococcus bicirculans') reveals two chromosomes and a selective capacity to utilize plant glucans.</title>
        <authorList>
            <consortium name="NISC Comparative Sequencing Program"/>
            <person name="Wegmann U."/>
            <person name="Louis P."/>
            <person name="Goesmann A."/>
            <person name="Henrissat B."/>
            <person name="Duncan S.H."/>
            <person name="Flint H.J."/>
        </authorList>
    </citation>
    <scope>NUCLEOTIDE SEQUENCE</scope>
    <source>
        <strain evidence="13">JCM 9687</strain>
    </source>
</reference>
<evidence type="ECO:0000313" key="19">
    <source>
        <dbReference type="EMBL" id="GAA3353153.1"/>
    </source>
</evidence>
<evidence type="ECO:0000313" key="21">
    <source>
        <dbReference type="EMBL" id="GAA3364876.1"/>
    </source>
</evidence>
<dbReference type="EMBL" id="BAAAYK010000038">
    <property type="protein sequence ID" value="GAA3364876.1"/>
    <property type="molecule type" value="Genomic_DNA"/>
</dbReference>
<dbReference type="EMBL" id="BAAAYK010000007">
    <property type="protein sequence ID" value="GAA3352804.1"/>
    <property type="molecule type" value="Genomic_DNA"/>
</dbReference>
<dbReference type="EMBL" id="BAAAYK010000006">
    <property type="protein sequence ID" value="GAA3352710.1"/>
    <property type="molecule type" value="Genomic_DNA"/>
</dbReference>
<dbReference type="EMBL" id="BAAAYK010000006">
    <property type="protein sequence ID" value="GAA3352678.1"/>
    <property type="molecule type" value="Genomic_DNA"/>
</dbReference>
<evidence type="ECO:0000313" key="6">
    <source>
        <dbReference type="EMBL" id="GAA3352285.1"/>
    </source>
</evidence>
<evidence type="ECO:0000313" key="8">
    <source>
        <dbReference type="EMBL" id="GAA3352469.1"/>
    </source>
</evidence>
<evidence type="ECO:0000313" key="13">
    <source>
        <dbReference type="EMBL" id="GAA3352772.1"/>
    </source>
</evidence>
<dbReference type="EMBL" id="BAAAYK010000007">
    <property type="protein sequence ID" value="GAA3352772.1"/>
    <property type="molecule type" value="Genomic_DNA"/>
</dbReference>
<evidence type="ECO:0000313" key="2">
    <source>
        <dbReference type="EMBL" id="GAA3352163.1"/>
    </source>
</evidence>
<evidence type="ECO:0000313" key="17">
    <source>
        <dbReference type="EMBL" id="GAA3353090.1"/>
    </source>
</evidence>
<dbReference type="EMBL" id="BAAAYK010000011">
    <property type="protein sequence ID" value="GAA3353185.1"/>
    <property type="molecule type" value="Genomic_DNA"/>
</dbReference>
<dbReference type="EMBL" id="BAAAYK010000001">
    <property type="protein sequence ID" value="GAA3352136.1"/>
    <property type="molecule type" value="Genomic_DNA"/>
</dbReference>
<evidence type="ECO:0000313" key="16">
    <source>
        <dbReference type="EMBL" id="GAA3353057.1"/>
    </source>
</evidence>
<evidence type="ECO:0000313" key="4">
    <source>
        <dbReference type="EMBL" id="GAA3352218.1"/>
    </source>
</evidence>
<reference evidence="23" key="2">
    <citation type="journal article" date="2019" name="Int. J. Syst. Evol. Microbiol.">
        <title>The Global Catalogue of Microorganisms (GCM) 10K type strain sequencing project: providing services to taxonomists for standard genome sequencing and annotation.</title>
        <authorList>
            <consortium name="The Broad Institute Genomics Platform"/>
            <consortium name="The Broad Institute Genome Sequencing Center for Infectious Disease"/>
            <person name="Wu L."/>
            <person name="Ma J."/>
        </authorList>
    </citation>
    <scope>NUCLEOTIDE SEQUENCE [LARGE SCALE GENOMIC DNA]</scope>
    <source>
        <strain evidence="23">JCM 9687</strain>
    </source>
</reference>
<evidence type="ECO:0000313" key="9">
    <source>
        <dbReference type="EMBL" id="GAA3352615.1"/>
    </source>
</evidence>
<protein>
    <submittedName>
        <fullName evidence="13">Uncharacterized protein</fullName>
    </submittedName>
</protein>
<sequence length="82" mass="9085">MRMAVLPKKNTTAVERLHKIAEQIDQLDKNLDSVEFLDDDIVEKKDMSTAEDLTSKVRAALSGVRSDIAKKGGPSVAKEYPK</sequence>
<dbReference type="EMBL" id="BAAAYK010000011">
    <property type="protein sequence ID" value="GAA3353120.1"/>
    <property type="molecule type" value="Genomic_DNA"/>
</dbReference>
<dbReference type="EMBL" id="BAAAYK010000002">
    <property type="protein sequence ID" value="GAA3352285.1"/>
    <property type="molecule type" value="Genomic_DNA"/>
</dbReference>
<evidence type="ECO:0000313" key="18">
    <source>
        <dbReference type="EMBL" id="GAA3353120.1"/>
    </source>
</evidence>
<dbReference type="EMBL" id="BAAAYK010000011">
    <property type="protein sequence ID" value="GAA3353090.1"/>
    <property type="molecule type" value="Genomic_DNA"/>
</dbReference>
<evidence type="ECO:0000313" key="15">
    <source>
        <dbReference type="EMBL" id="GAA3353022.1"/>
    </source>
</evidence>
<organism evidence="13 23">
    <name type="scientific">Saccharopolyspora gregorii</name>
    <dbReference type="NCBI Taxonomy" id="33914"/>
    <lineage>
        <taxon>Bacteria</taxon>
        <taxon>Bacillati</taxon>
        <taxon>Actinomycetota</taxon>
        <taxon>Actinomycetes</taxon>
        <taxon>Pseudonocardiales</taxon>
        <taxon>Pseudonocardiaceae</taxon>
        <taxon>Saccharopolyspora</taxon>
    </lineage>
</organism>
<evidence type="ECO:0000313" key="7">
    <source>
        <dbReference type="EMBL" id="GAA3352315.1"/>
    </source>
</evidence>
<name>A0ABP6RGN1_9PSEU</name>
<evidence type="ECO:0000313" key="14">
    <source>
        <dbReference type="EMBL" id="GAA3352804.1"/>
    </source>
</evidence>
<evidence type="ECO:0000313" key="23">
    <source>
        <dbReference type="Proteomes" id="UP001500483"/>
    </source>
</evidence>
<dbReference type="EMBL" id="BAAAYK010000002">
    <property type="protein sequence ID" value="GAA3352163.1"/>
    <property type="molecule type" value="Genomic_DNA"/>
</dbReference>
<dbReference type="EMBL" id="BAAAYK010000038">
    <property type="protein sequence ID" value="GAA3366271.1"/>
    <property type="molecule type" value="Genomic_DNA"/>
</dbReference>
<dbReference type="EMBL" id="BAAAYK010000002">
    <property type="protein sequence ID" value="GAA3352315.1"/>
    <property type="molecule type" value="Genomic_DNA"/>
</dbReference>